<evidence type="ECO:0008006" key="5">
    <source>
        <dbReference type="Google" id="ProtNLM"/>
    </source>
</evidence>
<keyword evidence="2" id="KW-0732">Signal</keyword>
<reference evidence="3 4" key="1">
    <citation type="journal article" date="2023" name="Hortic Res">
        <title>Pangenome of water caltrop reveals structural variations and asymmetric subgenome divergence after allopolyploidization.</title>
        <authorList>
            <person name="Zhang X."/>
            <person name="Chen Y."/>
            <person name="Wang L."/>
            <person name="Yuan Y."/>
            <person name="Fang M."/>
            <person name="Shi L."/>
            <person name="Lu R."/>
            <person name="Comes H.P."/>
            <person name="Ma Y."/>
            <person name="Chen Y."/>
            <person name="Huang G."/>
            <person name="Zhou Y."/>
            <person name="Zheng Z."/>
            <person name="Qiu Y."/>
        </authorList>
    </citation>
    <scope>NUCLEOTIDE SEQUENCE [LARGE SCALE GENOMIC DNA]</scope>
    <source>
        <strain evidence="3">F231</strain>
    </source>
</reference>
<feature type="region of interest" description="Disordered" evidence="1">
    <location>
        <begin position="55"/>
        <end position="81"/>
    </location>
</feature>
<evidence type="ECO:0000256" key="2">
    <source>
        <dbReference type="SAM" id="SignalP"/>
    </source>
</evidence>
<name>A0AAN7QX97_TRANT</name>
<comment type="caution">
    <text evidence="3">The sequence shown here is derived from an EMBL/GenBank/DDBJ whole genome shotgun (WGS) entry which is preliminary data.</text>
</comment>
<feature type="compositionally biased region" description="Basic residues" evidence="1">
    <location>
        <begin position="71"/>
        <end position="81"/>
    </location>
</feature>
<sequence>MVIFVFWALLTIITPMLVHMSNSEKRRSVSYGDWRNGVMRTRRMVGHLWRNPMSSEGISPVQAPGPEIGKARKSHRGIKID</sequence>
<feature type="chain" id="PRO_5042976907" description="Secreted protein" evidence="2">
    <location>
        <begin position="24"/>
        <end position="81"/>
    </location>
</feature>
<dbReference type="PANTHER" id="PTHR38396:SF1">
    <property type="entry name" value="TRANSMEMBRANE PROTEIN"/>
    <property type="match status" value="1"/>
</dbReference>
<organism evidence="3 4">
    <name type="scientific">Trapa natans</name>
    <name type="common">Water chestnut</name>
    <dbReference type="NCBI Taxonomy" id="22666"/>
    <lineage>
        <taxon>Eukaryota</taxon>
        <taxon>Viridiplantae</taxon>
        <taxon>Streptophyta</taxon>
        <taxon>Embryophyta</taxon>
        <taxon>Tracheophyta</taxon>
        <taxon>Spermatophyta</taxon>
        <taxon>Magnoliopsida</taxon>
        <taxon>eudicotyledons</taxon>
        <taxon>Gunneridae</taxon>
        <taxon>Pentapetalae</taxon>
        <taxon>rosids</taxon>
        <taxon>malvids</taxon>
        <taxon>Myrtales</taxon>
        <taxon>Lythraceae</taxon>
        <taxon>Trapa</taxon>
    </lineage>
</organism>
<feature type="signal peptide" evidence="2">
    <location>
        <begin position="1"/>
        <end position="23"/>
    </location>
</feature>
<evidence type="ECO:0000313" key="3">
    <source>
        <dbReference type="EMBL" id="KAK4779435.1"/>
    </source>
</evidence>
<keyword evidence="4" id="KW-1185">Reference proteome</keyword>
<protein>
    <recommendedName>
        <fullName evidence="5">Secreted protein</fullName>
    </recommendedName>
</protein>
<evidence type="ECO:0000256" key="1">
    <source>
        <dbReference type="SAM" id="MobiDB-lite"/>
    </source>
</evidence>
<dbReference type="PANTHER" id="PTHR38396">
    <property type="entry name" value="TRANSMEMBRANE PROTEIN"/>
    <property type="match status" value="1"/>
</dbReference>
<gene>
    <name evidence="3" type="ORF">SAY86_006963</name>
</gene>
<evidence type="ECO:0000313" key="4">
    <source>
        <dbReference type="Proteomes" id="UP001346149"/>
    </source>
</evidence>
<accession>A0AAN7QX97</accession>
<dbReference type="Proteomes" id="UP001346149">
    <property type="component" value="Unassembled WGS sequence"/>
</dbReference>
<dbReference type="EMBL" id="JAXQNO010000017">
    <property type="protein sequence ID" value="KAK4779435.1"/>
    <property type="molecule type" value="Genomic_DNA"/>
</dbReference>
<dbReference type="AlphaFoldDB" id="A0AAN7QX97"/>
<proteinExistence type="predicted"/>